<dbReference type="InterPro" id="IPR006638">
    <property type="entry name" value="Elp3/MiaA/NifB-like_rSAM"/>
</dbReference>
<keyword evidence="8 10" id="KW-0411">Iron-sulfur</keyword>
<dbReference type="EMBL" id="CP001339">
    <property type="protein sequence ID" value="ACL74035.1"/>
    <property type="molecule type" value="Genomic_DNA"/>
</dbReference>
<dbReference type="NCBIfam" id="TIGR00539">
    <property type="entry name" value="hemN_rel"/>
    <property type="match status" value="1"/>
</dbReference>
<evidence type="ECO:0000256" key="7">
    <source>
        <dbReference type="ARBA" id="ARBA00023004"/>
    </source>
</evidence>
<dbReference type="CDD" id="cd01335">
    <property type="entry name" value="Radical_SAM"/>
    <property type="match status" value="1"/>
</dbReference>
<dbReference type="GO" id="GO:0051539">
    <property type="term" value="F:4 iron, 4 sulfur cluster binding"/>
    <property type="evidence" value="ECO:0007669"/>
    <property type="project" value="UniProtKB-UniRule"/>
</dbReference>
<dbReference type="AlphaFoldDB" id="B8GPB5"/>
<dbReference type="PANTHER" id="PTHR13932">
    <property type="entry name" value="COPROPORPHYRINIGEN III OXIDASE"/>
    <property type="match status" value="1"/>
</dbReference>
<dbReference type="PANTHER" id="PTHR13932:SF5">
    <property type="entry name" value="RADICAL S-ADENOSYL METHIONINE DOMAIN-CONTAINING PROTEIN 1, MITOCHONDRIAL"/>
    <property type="match status" value="1"/>
</dbReference>
<dbReference type="PROSITE" id="PS51918">
    <property type="entry name" value="RADICAL_SAM"/>
    <property type="match status" value="1"/>
</dbReference>
<reference evidence="12 13" key="1">
    <citation type="journal article" date="2011" name="Stand. Genomic Sci.">
        <title>Complete genome sequence of 'Thioalkalivibrio sulfidophilus' HL-EbGr7.</title>
        <authorList>
            <person name="Muyzer G."/>
            <person name="Sorokin D.Y."/>
            <person name="Mavromatis K."/>
            <person name="Lapidus A."/>
            <person name="Clum A."/>
            <person name="Ivanova N."/>
            <person name="Pati A."/>
            <person name="d'Haeseleer P."/>
            <person name="Woyke T."/>
            <person name="Kyrpides N.C."/>
        </authorList>
    </citation>
    <scope>NUCLEOTIDE SEQUENCE [LARGE SCALE GENOMIC DNA]</scope>
    <source>
        <strain evidence="12 13">HL-EbGR7</strain>
    </source>
</reference>
<dbReference type="InterPro" id="IPR034505">
    <property type="entry name" value="Coproporphyrinogen-III_oxidase"/>
</dbReference>
<sequence length="387" mass="43129">MLLPPLSLYIHLPWCVRKCPYCDFNSHEAREAVPEAAYVDALLADLESELPRVWGRRLESVFLGGGTPSLFSPEALDHLFSELRARLPWRPDMEVTLEANPGTTDAGRFRGYREAGVNRLSIGVQSFDDDQLRQLGRIHGAREARVAFEAARSAGFENINIDLMFGLPGQTVAGALKDLAEGLALGPEHLSWYQLTLEPNTRFAAQPPVLPEEDTLWDMHTAGQEHLAEAGYTQYEVSAYARAGRPCRHNLNYWEFGDYLGIGAGAHGKISLPAEGRILRRWKHRQPRQYMEAARSGEAASGEHTLTREETVFEFMLNAMRLNQGVPLALFTERTGLAPEALEPMRGEAVARGLLTDDPERLEPTELGRRFLNDLQALFLVDGDAAP</sequence>
<comment type="similarity">
    <text evidence="2">Belongs to the anaerobic coproporphyrinogen-III oxidase family. HemW subfamily.</text>
</comment>
<dbReference type="SFLD" id="SFLDF00562">
    <property type="entry name" value="HemN-like__clustered_with_heat"/>
    <property type="match status" value="1"/>
</dbReference>
<evidence type="ECO:0000256" key="10">
    <source>
        <dbReference type="RuleBase" id="RU364116"/>
    </source>
</evidence>
<proteinExistence type="inferred from homology"/>
<dbReference type="SFLD" id="SFLDG01065">
    <property type="entry name" value="anaerobic_coproporphyrinogen-I"/>
    <property type="match status" value="1"/>
</dbReference>
<comment type="subcellular location">
    <subcellularLocation>
        <location evidence="10">Cytoplasm</location>
    </subcellularLocation>
</comment>
<gene>
    <name evidence="12" type="ordered locus">Tgr7_2963</name>
</gene>
<evidence type="ECO:0000256" key="5">
    <source>
        <dbReference type="ARBA" id="ARBA00022691"/>
    </source>
</evidence>
<keyword evidence="9 10" id="KW-0143">Chaperone</keyword>
<dbReference type="KEGG" id="tgr:Tgr7_2963"/>
<dbReference type="STRING" id="396588.Tgr7_2963"/>
<name>B8GPB5_THISH</name>
<evidence type="ECO:0000256" key="6">
    <source>
        <dbReference type="ARBA" id="ARBA00022723"/>
    </source>
</evidence>
<dbReference type="SFLD" id="SFLDG01082">
    <property type="entry name" value="B12-binding_domain_containing"/>
    <property type="match status" value="1"/>
</dbReference>
<dbReference type="InterPro" id="IPR004559">
    <property type="entry name" value="HemW-like"/>
</dbReference>
<evidence type="ECO:0000256" key="8">
    <source>
        <dbReference type="ARBA" id="ARBA00023014"/>
    </source>
</evidence>
<keyword evidence="4 10" id="KW-0349">Heme</keyword>
<dbReference type="GO" id="GO:0046872">
    <property type="term" value="F:metal ion binding"/>
    <property type="evidence" value="ECO:0007669"/>
    <property type="project" value="UniProtKB-UniRule"/>
</dbReference>
<dbReference type="Pfam" id="PF04055">
    <property type="entry name" value="Radical_SAM"/>
    <property type="match status" value="1"/>
</dbReference>
<comment type="function">
    <text evidence="10">Probably acts as a heme chaperone, transferring heme to an unknown acceptor. Binds one molecule of heme per monomer, possibly covalently. Binds 1 [4Fe-4S] cluster. The cluster is coordinated with 3 cysteines and an exchangeable S-adenosyl-L-methionine.</text>
</comment>
<protein>
    <recommendedName>
        <fullName evidence="3 10">Heme chaperone HemW</fullName>
    </recommendedName>
</protein>
<dbReference type="Pfam" id="PF06969">
    <property type="entry name" value="HemN_C"/>
    <property type="match status" value="1"/>
</dbReference>
<keyword evidence="12" id="KW-0560">Oxidoreductase</keyword>
<dbReference type="Gene3D" id="3.20.20.70">
    <property type="entry name" value="Aldolase class I"/>
    <property type="match status" value="1"/>
</dbReference>
<evidence type="ECO:0000313" key="12">
    <source>
        <dbReference type="EMBL" id="ACL74035.1"/>
    </source>
</evidence>
<dbReference type="HOGENOM" id="CLU_027579_2_1_6"/>
<evidence type="ECO:0000313" key="13">
    <source>
        <dbReference type="Proteomes" id="UP000002383"/>
    </source>
</evidence>
<keyword evidence="6 10" id="KW-0479">Metal-binding</keyword>
<keyword evidence="7 10" id="KW-0408">Iron</keyword>
<dbReference type="InterPro" id="IPR010723">
    <property type="entry name" value="HemN_C"/>
</dbReference>
<dbReference type="SUPFAM" id="SSF102114">
    <property type="entry name" value="Radical SAM enzymes"/>
    <property type="match status" value="1"/>
</dbReference>
<evidence type="ECO:0000256" key="2">
    <source>
        <dbReference type="ARBA" id="ARBA00006100"/>
    </source>
</evidence>
<dbReference type="SMART" id="SM00729">
    <property type="entry name" value="Elp3"/>
    <property type="match status" value="1"/>
</dbReference>
<evidence type="ECO:0000256" key="1">
    <source>
        <dbReference type="ARBA" id="ARBA00001966"/>
    </source>
</evidence>
<dbReference type="InterPro" id="IPR007197">
    <property type="entry name" value="rSAM"/>
</dbReference>
<comment type="cofactor">
    <cofactor evidence="1">
        <name>[4Fe-4S] cluster</name>
        <dbReference type="ChEBI" id="CHEBI:49883"/>
    </cofactor>
</comment>
<dbReference type="GO" id="GO:0004109">
    <property type="term" value="F:coproporphyrinogen oxidase activity"/>
    <property type="evidence" value="ECO:0007669"/>
    <property type="project" value="InterPro"/>
</dbReference>
<dbReference type="InterPro" id="IPR013785">
    <property type="entry name" value="Aldolase_TIM"/>
</dbReference>
<evidence type="ECO:0000256" key="9">
    <source>
        <dbReference type="ARBA" id="ARBA00023186"/>
    </source>
</evidence>
<accession>B8GPB5</accession>
<keyword evidence="10" id="KW-0004">4Fe-4S</keyword>
<dbReference type="OrthoDB" id="9808022at2"/>
<evidence type="ECO:0000256" key="3">
    <source>
        <dbReference type="ARBA" id="ARBA00017228"/>
    </source>
</evidence>
<dbReference type="eggNOG" id="COG0635">
    <property type="taxonomic scope" value="Bacteria"/>
</dbReference>
<dbReference type="GO" id="GO:0006779">
    <property type="term" value="P:porphyrin-containing compound biosynthetic process"/>
    <property type="evidence" value="ECO:0007669"/>
    <property type="project" value="InterPro"/>
</dbReference>
<organism evidence="12 13">
    <name type="scientific">Thioalkalivibrio sulfidiphilus (strain HL-EbGR7)</name>
    <dbReference type="NCBI Taxonomy" id="396588"/>
    <lineage>
        <taxon>Bacteria</taxon>
        <taxon>Pseudomonadati</taxon>
        <taxon>Pseudomonadota</taxon>
        <taxon>Gammaproteobacteria</taxon>
        <taxon>Chromatiales</taxon>
        <taxon>Ectothiorhodospiraceae</taxon>
        <taxon>Thioalkalivibrio</taxon>
    </lineage>
</organism>
<dbReference type="SFLD" id="SFLDF00288">
    <property type="entry name" value="HemN-like__clustered_with_nucl"/>
    <property type="match status" value="1"/>
</dbReference>
<keyword evidence="13" id="KW-1185">Reference proteome</keyword>
<dbReference type="Proteomes" id="UP000002383">
    <property type="component" value="Chromosome"/>
</dbReference>
<dbReference type="SFLD" id="SFLDS00029">
    <property type="entry name" value="Radical_SAM"/>
    <property type="match status" value="1"/>
</dbReference>
<evidence type="ECO:0000259" key="11">
    <source>
        <dbReference type="PROSITE" id="PS51918"/>
    </source>
</evidence>
<dbReference type="RefSeq" id="WP_012639498.1">
    <property type="nucleotide sequence ID" value="NC_011901.1"/>
</dbReference>
<keyword evidence="10" id="KW-0963">Cytoplasm</keyword>
<dbReference type="InterPro" id="IPR058240">
    <property type="entry name" value="rSAM_sf"/>
</dbReference>
<feature type="domain" description="Radical SAM core" evidence="11">
    <location>
        <begin position="1"/>
        <end position="236"/>
    </location>
</feature>
<keyword evidence="5 10" id="KW-0949">S-adenosyl-L-methionine</keyword>
<dbReference type="GO" id="GO:0005737">
    <property type="term" value="C:cytoplasm"/>
    <property type="evidence" value="ECO:0007669"/>
    <property type="project" value="UniProtKB-SubCell"/>
</dbReference>
<evidence type="ECO:0000256" key="4">
    <source>
        <dbReference type="ARBA" id="ARBA00022617"/>
    </source>
</evidence>